<dbReference type="EMBL" id="JADIMQ010000071">
    <property type="protein sequence ID" value="MBO8448573.1"/>
    <property type="molecule type" value="Genomic_DNA"/>
</dbReference>
<dbReference type="PANTHER" id="PTHR43267">
    <property type="entry name" value="TRNA THREONYLCARBAMOYLADENOSINE DEHYDRATASE"/>
    <property type="match status" value="1"/>
</dbReference>
<feature type="domain" description="THIF-type NAD/FAD binding fold" evidence="1">
    <location>
        <begin position="16"/>
        <end position="244"/>
    </location>
</feature>
<gene>
    <name evidence="2" type="ORF">IAC29_04805</name>
</gene>
<dbReference type="AlphaFoldDB" id="A0A9D9EJE7"/>
<dbReference type="Proteomes" id="UP000810252">
    <property type="component" value="Unassembled WGS sequence"/>
</dbReference>
<reference evidence="2" key="2">
    <citation type="journal article" date="2021" name="PeerJ">
        <title>Extensive microbial diversity within the chicken gut microbiome revealed by metagenomics and culture.</title>
        <authorList>
            <person name="Gilroy R."/>
            <person name="Ravi A."/>
            <person name="Getino M."/>
            <person name="Pursley I."/>
            <person name="Horton D.L."/>
            <person name="Alikhan N.F."/>
            <person name="Baker D."/>
            <person name="Gharbi K."/>
            <person name="Hall N."/>
            <person name="Watson M."/>
            <person name="Adriaenssens E.M."/>
            <person name="Foster-Nyarko E."/>
            <person name="Jarju S."/>
            <person name="Secka A."/>
            <person name="Antonio M."/>
            <person name="Oren A."/>
            <person name="Chaudhuri R.R."/>
            <person name="La Ragione R."/>
            <person name="Hildebrand F."/>
            <person name="Pallen M.J."/>
        </authorList>
    </citation>
    <scope>NUCLEOTIDE SEQUENCE</scope>
    <source>
        <strain evidence="2">20514</strain>
    </source>
</reference>
<dbReference type="GO" id="GO:0061504">
    <property type="term" value="P:cyclic threonylcarbamoyladenosine biosynthetic process"/>
    <property type="evidence" value="ECO:0007669"/>
    <property type="project" value="TreeGrafter"/>
</dbReference>
<dbReference type="PANTHER" id="PTHR43267:SF1">
    <property type="entry name" value="TRNA THREONYLCARBAMOYLADENOSINE DEHYDRATASE"/>
    <property type="match status" value="1"/>
</dbReference>
<dbReference type="Gene3D" id="3.40.50.720">
    <property type="entry name" value="NAD(P)-binding Rossmann-like Domain"/>
    <property type="match status" value="1"/>
</dbReference>
<evidence type="ECO:0000313" key="2">
    <source>
        <dbReference type="EMBL" id="MBO8448573.1"/>
    </source>
</evidence>
<reference evidence="2" key="1">
    <citation type="submission" date="2020-10" db="EMBL/GenBank/DDBJ databases">
        <authorList>
            <person name="Gilroy R."/>
        </authorList>
    </citation>
    <scope>NUCLEOTIDE SEQUENCE</scope>
    <source>
        <strain evidence="2">20514</strain>
    </source>
</reference>
<dbReference type="InterPro" id="IPR035985">
    <property type="entry name" value="Ubiquitin-activating_enz"/>
</dbReference>
<accession>A0A9D9EJE7</accession>
<dbReference type="GO" id="GO:0008641">
    <property type="term" value="F:ubiquitin-like modifier activating enzyme activity"/>
    <property type="evidence" value="ECO:0007669"/>
    <property type="project" value="InterPro"/>
</dbReference>
<sequence length="258" mass="27359">MPDMAVRDWRERTGMLLGTEGLERLGNACVAVVGAGGVGGYAAEMIARAGVGKMIVMDSDVVSVTNKNRQILALDSTVGRPKCEVIASRLKDINPGLDLTVIGSYLEADKVEETFSGFSIDFVVDAIDTLAPKLALIRYCIDKGIPIVSSMGAGAKMDATRIRIADISRTFNCPLAFVVRKRLRRMGIRKGLLTVFSEELPDRSAIVDCDEKNKKSNAGTVSYIPAVFGCLCAQAAIASLLDSGKRAAGPAPEAGSMA</sequence>
<protein>
    <submittedName>
        <fullName evidence="2">tRNA threonylcarbamoyladenosine dehydratase</fullName>
    </submittedName>
</protein>
<dbReference type="Pfam" id="PF00899">
    <property type="entry name" value="ThiF"/>
    <property type="match status" value="1"/>
</dbReference>
<evidence type="ECO:0000259" key="1">
    <source>
        <dbReference type="Pfam" id="PF00899"/>
    </source>
</evidence>
<dbReference type="InterPro" id="IPR045886">
    <property type="entry name" value="ThiF/MoeB/HesA"/>
</dbReference>
<dbReference type="GO" id="GO:0061503">
    <property type="term" value="F:tRNA threonylcarbamoyladenosine dehydratase"/>
    <property type="evidence" value="ECO:0007669"/>
    <property type="project" value="TreeGrafter"/>
</dbReference>
<proteinExistence type="predicted"/>
<comment type="caution">
    <text evidence="2">The sequence shown here is derived from an EMBL/GenBank/DDBJ whole genome shotgun (WGS) entry which is preliminary data.</text>
</comment>
<organism evidence="2 3">
    <name type="scientific">Candidatus Cryptobacteroides merdigallinarum</name>
    <dbReference type="NCBI Taxonomy" id="2840770"/>
    <lineage>
        <taxon>Bacteria</taxon>
        <taxon>Pseudomonadati</taxon>
        <taxon>Bacteroidota</taxon>
        <taxon>Bacteroidia</taxon>
        <taxon>Bacteroidales</taxon>
        <taxon>Candidatus Cryptobacteroides</taxon>
    </lineage>
</organism>
<dbReference type="CDD" id="cd00755">
    <property type="entry name" value="YgdL_like"/>
    <property type="match status" value="1"/>
</dbReference>
<evidence type="ECO:0000313" key="3">
    <source>
        <dbReference type="Proteomes" id="UP000810252"/>
    </source>
</evidence>
<dbReference type="SUPFAM" id="SSF69572">
    <property type="entry name" value="Activating enzymes of the ubiquitin-like proteins"/>
    <property type="match status" value="1"/>
</dbReference>
<dbReference type="InterPro" id="IPR000594">
    <property type="entry name" value="ThiF_NAD_FAD-bd"/>
</dbReference>
<name>A0A9D9EJE7_9BACT</name>